<proteinExistence type="predicted"/>
<evidence type="ECO:0000313" key="2">
    <source>
        <dbReference type="EMBL" id="AZU62405.1"/>
    </source>
</evidence>
<evidence type="ECO:0000256" key="1">
    <source>
        <dbReference type="SAM" id="MobiDB-lite"/>
    </source>
</evidence>
<dbReference type="RefSeq" id="WP_127487107.1">
    <property type="nucleotide sequence ID" value="NZ_CP022572.1"/>
</dbReference>
<evidence type="ECO:0000313" key="3">
    <source>
        <dbReference type="Proteomes" id="UP000282892"/>
    </source>
</evidence>
<dbReference type="EMBL" id="CP022572">
    <property type="protein sequence ID" value="AZU62405.1"/>
    <property type="molecule type" value="Genomic_DNA"/>
</dbReference>
<dbReference type="OrthoDB" id="2872086at2"/>
<feature type="region of interest" description="Disordered" evidence="1">
    <location>
        <begin position="1"/>
        <end position="20"/>
    </location>
</feature>
<dbReference type="Proteomes" id="UP000282892">
    <property type="component" value="Chromosome"/>
</dbReference>
<dbReference type="STRING" id="1193713.GCA_001636315_05362"/>
<reference evidence="2 3" key="1">
    <citation type="submission" date="2017-07" db="EMBL/GenBank/DDBJ databases">
        <title>The complete genome sequence of Bacillus mesonae strain H20-5, an efficient strain improving plant abiotic stress resistance.</title>
        <authorList>
            <person name="Kim S.Y."/>
            <person name="Song H."/>
            <person name="Sang M.K."/>
            <person name="Weon H.-Y."/>
            <person name="Song J."/>
        </authorList>
    </citation>
    <scope>NUCLEOTIDE SEQUENCE [LARGE SCALE GENOMIC DNA]</scope>
    <source>
        <strain evidence="2 3">H20-5</strain>
    </source>
</reference>
<feature type="compositionally biased region" description="Basic residues" evidence="1">
    <location>
        <begin position="7"/>
        <end position="20"/>
    </location>
</feature>
<gene>
    <name evidence="2" type="ORF">CHR53_14585</name>
</gene>
<name>A0A3Q9QSR2_9BACI</name>
<dbReference type="AlphaFoldDB" id="A0A3Q9QSR2"/>
<sequence length="151" mass="17538">MKDNKGTKKNKKEKKKHRKEKLAAFYTDLKKSGLAVEHQINRHIQDLLDNEDLVRLANQHSGFITNNIKSLQKYVEVISNLLLLPTKNDIANVARVAIQTEEKVDKLDERMNELANTIRNSMSIDFNNINDELPIKSLQRNWSNSSRKTFH</sequence>
<protein>
    <submittedName>
        <fullName evidence="2">Uncharacterized protein</fullName>
    </submittedName>
</protein>
<keyword evidence="3" id="KW-1185">Reference proteome</keyword>
<organism evidence="2 3">
    <name type="scientific">Neobacillus mesonae</name>
    <dbReference type="NCBI Taxonomy" id="1193713"/>
    <lineage>
        <taxon>Bacteria</taxon>
        <taxon>Bacillati</taxon>
        <taxon>Bacillota</taxon>
        <taxon>Bacilli</taxon>
        <taxon>Bacillales</taxon>
        <taxon>Bacillaceae</taxon>
        <taxon>Neobacillus</taxon>
    </lineage>
</organism>
<accession>A0A3Q9QSR2</accession>
<dbReference type="KEGG" id="nmk:CHR53_14585"/>